<evidence type="ECO:0000313" key="3">
    <source>
        <dbReference type="Proteomes" id="UP001321186"/>
    </source>
</evidence>
<reference evidence="2 3" key="1">
    <citation type="submission" date="2020-03" db="EMBL/GenBank/DDBJ databases">
        <authorList>
            <person name="Pitt A."/>
            <person name="Hahn M.W."/>
        </authorList>
    </citation>
    <scope>NUCLEOTIDE SEQUENCE [LARGE SCALE GENOMIC DNA]</scope>
    <source>
        <strain evidence="2 3">5A-MARBSE</strain>
    </source>
</reference>
<dbReference type="PANTHER" id="PTHR33361:SF16">
    <property type="entry name" value="DUF885 DOMAIN-CONTAINING PROTEIN"/>
    <property type="match status" value="1"/>
</dbReference>
<name>A0ABT4JIU7_9BACT</name>
<evidence type="ECO:0000313" key="2">
    <source>
        <dbReference type="EMBL" id="MCZ2475769.1"/>
    </source>
</evidence>
<gene>
    <name evidence="2" type="ORF">G9H61_09940</name>
</gene>
<keyword evidence="3" id="KW-1185">Reference proteome</keyword>
<dbReference type="EMBL" id="JAANOH010000004">
    <property type="protein sequence ID" value="MCZ2475769.1"/>
    <property type="molecule type" value="Genomic_DNA"/>
</dbReference>
<accession>A0ABT4JIU7</accession>
<dbReference type="InterPro" id="IPR010281">
    <property type="entry name" value="DUF885"/>
</dbReference>
<keyword evidence="1" id="KW-0732">Signal</keyword>
<organism evidence="2 3">
    <name type="scientific">Aquirufa ecclesiirivi</name>
    <dbReference type="NCBI Taxonomy" id="2715124"/>
    <lineage>
        <taxon>Bacteria</taxon>
        <taxon>Pseudomonadati</taxon>
        <taxon>Bacteroidota</taxon>
        <taxon>Cytophagia</taxon>
        <taxon>Cytophagales</taxon>
        <taxon>Flectobacillaceae</taxon>
        <taxon>Aquirufa</taxon>
    </lineage>
</organism>
<dbReference type="Proteomes" id="UP001321186">
    <property type="component" value="Unassembled WGS sequence"/>
</dbReference>
<comment type="caution">
    <text evidence="2">The sequence shown here is derived from an EMBL/GenBank/DDBJ whole genome shotgun (WGS) entry which is preliminary data.</text>
</comment>
<dbReference type="Pfam" id="PF05960">
    <property type="entry name" value="DUF885"/>
    <property type="match status" value="1"/>
</dbReference>
<dbReference type="RefSeq" id="WP_269010374.1">
    <property type="nucleotide sequence ID" value="NZ_JAANOH010000004.1"/>
</dbReference>
<evidence type="ECO:0000256" key="1">
    <source>
        <dbReference type="SAM" id="SignalP"/>
    </source>
</evidence>
<feature type="chain" id="PRO_5046114644" evidence="1">
    <location>
        <begin position="20"/>
        <end position="590"/>
    </location>
</feature>
<protein>
    <submittedName>
        <fullName evidence="2">DUF885 domain-containing protein</fullName>
    </submittedName>
</protein>
<proteinExistence type="predicted"/>
<sequence length="590" mass="67800">MKKLILMLALFLFWGCQNKENTATMPSHDALGKLVDTYYEEQLKLNPVNATVNGDNRYNDHLTFDFTDSHRAKLKDLYQKTLVQLEGIDRETLNDNDQLTFDILKRELNLNLKGLGFKDNYIPLNQFYGFHLTFAQLGSGSVIQPFKNVKDYDNWLKRLELGAVYLDSAQTYFRKGMANKFVLPKILVERMIGQLESFTTKDITKSTFYGPIANLPKNFSAEDKKRLTAAYTLVIQNQVIPAYERMGVFLKKEYLPVARTSSGISEVPDGQAYYNYLIETMTTTKKPAEEIYQMGLKEVKRIQSEMIRTKNSVGFKGDLPAFFEYMKNDPKFYPYQKPEEVLAAFHAIHKKMEPKLMEMFGTKPKTPFEIRQTEAFRASSASAEYFAGSEDGTRPGIFYVPILDAKSFNYSSGMESLFLHEAIPGHHYQISLQQENKSIPKYRRFGGNSAYAEGWALYTESLGKELGLYTDPYQYMGALGDEMHRAIRLVVDVGIHVKKMTREEAIDYMMANEQISLQGAIAEIERYMVIPAQALSYKIGALKIREIRERVKTQLADKFNLAKFHDEILKDGNMPLEVLEAKMDRWAKKQ</sequence>
<dbReference type="PANTHER" id="PTHR33361">
    <property type="entry name" value="GLR0591 PROTEIN"/>
    <property type="match status" value="1"/>
</dbReference>
<feature type="signal peptide" evidence="1">
    <location>
        <begin position="1"/>
        <end position="19"/>
    </location>
</feature>